<dbReference type="PANTHER" id="PTHR32196">
    <property type="entry name" value="ABC TRANSPORTER PERMEASE PROTEIN YPHD-RELATED-RELATED"/>
    <property type="match status" value="1"/>
</dbReference>
<sequence>MKLFNFDKIRNYNYKRLLKYNETYIFLVLIVFSMIITSINPTFLTLENMFDLLKSSAGMAILAMGVFIALLSGGIDVSFTAVAISGQYIAVNVLTAANIDSLALAFLISCSVGVALGAINAFLISFFKNI</sequence>
<evidence type="ECO:0000256" key="3">
    <source>
        <dbReference type="SAM" id="Phobius"/>
    </source>
</evidence>
<dbReference type="AlphaFoldDB" id="A0A0F9H7Z0"/>
<keyword evidence="2" id="KW-0997">Cell inner membrane</keyword>
<protein>
    <submittedName>
        <fullName evidence="4">Uncharacterized protein</fullName>
    </submittedName>
</protein>
<name>A0A0F9H7Z0_9ZZZZ</name>
<feature type="transmembrane region" description="Helical" evidence="3">
    <location>
        <begin position="24"/>
        <end position="46"/>
    </location>
</feature>
<organism evidence="4">
    <name type="scientific">marine sediment metagenome</name>
    <dbReference type="NCBI Taxonomy" id="412755"/>
    <lineage>
        <taxon>unclassified sequences</taxon>
        <taxon>metagenomes</taxon>
        <taxon>ecological metagenomes</taxon>
    </lineage>
</organism>
<feature type="transmembrane region" description="Helical" evidence="3">
    <location>
        <begin position="58"/>
        <end position="84"/>
    </location>
</feature>
<dbReference type="PANTHER" id="PTHR32196:SF21">
    <property type="entry name" value="ABC TRANSPORTER PERMEASE PROTEIN YPHD-RELATED"/>
    <property type="match status" value="1"/>
</dbReference>
<keyword evidence="2" id="KW-1003">Cell membrane</keyword>
<keyword evidence="3" id="KW-0472">Membrane</keyword>
<evidence type="ECO:0000313" key="4">
    <source>
        <dbReference type="EMBL" id="KKL71312.1"/>
    </source>
</evidence>
<dbReference type="GO" id="GO:0005886">
    <property type="term" value="C:plasma membrane"/>
    <property type="evidence" value="ECO:0007669"/>
    <property type="project" value="TreeGrafter"/>
</dbReference>
<gene>
    <name evidence="4" type="ORF">LCGC14_2096180</name>
</gene>
<dbReference type="EMBL" id="LAZR01025632">
    <property type="protein sequence ID" value="KKL71312.1"/>
    <property type="molecule type" value="Genomic_DNA"/>
</dbReference>
<keyword evidence="1" id="KW-0813">Transport</keyword>
<proteinExistence type="predicted"/>
<evidence type="ECO:0000256" key="1">
    <source>
        <dbReference type="ARBA" id="ARBA00022448"/>
    </source>
</evidence>
<keyword evidence="3" id="KW-1133">Transmembrane helix</keyword>
<evidence type="ECO:0000256" key="2">
    <source>
        <dbReference type="ARBA" id="ARBA00022519"/>
    </source>
</evidence>
<accession>A0A0F9H7Z0</accession>
<keyword evidence="3" id="KW-0812">Transmembrane</keyword>
<feature type="transmembrane region" description="Helical" evidence="3">
    <location>
        <begin position="104"/>
        <end position="127"/>
    </location>
</feature>
<reference evidence="4" key="1">
    <citation type="journal article" date="2015" name="Nature">
        <title>Complex archaea that bridge the gap between prokaryotes and eukaryotes.</title>
        <authorList>
            <person name="Spang A."/>
            <person name="Saw J.H."/>
            <person name="Jorgensen S.L."/>
            <person name="Zaremba-Niedzwiedzka K."/>
            <person name="Martijn J."/>
            <person name="Lind A.E."/>
            <person name="van Eijk R."/>
            <person name="Schleper C."/>
            <person name="Guy L."/>
            <person name="Ettema T.J."/>
        </authorList>
    </citation>
    <scope>NUCLEOTIDE SEQUENCE</scope>
</reference>
<comment type="caution">
    <text evidence="4">The sequence shown here is derived from an EMBL/GenBank/DDBJ whole genome shotgun (WGS) entry which is preliminary data.</text>
</comment>